<dbReference type="InterPro" id="IPR000305">
    <property type="entry name" value="GIY-YIG_endonuc"/>
</dbReference>
<dbReference type="InterPro" id="IPR001943">
    <property type="entry name" value="UVR_dom"/>
</dbReference>
<dbReference type="Pfam" id="PF02151">
    <property type="entry name" value="UVR"/>
    <property type="match status" value="1"/>
</dbReference>
<dbReference type="RefSeq" id="WP_077279992.1">
    <property type="nucleotide sequence ID" value="NZ_MVBK01000102.1"/>
</dbReference>
<comment type="caution">
    <text evidence="18">The sequence shown here is derived from an EMBL/GenBank/DDBJ whole genome shotgun (WGS) entry which is preliminary data.</text>
</comment>
<comment type="similarity">
    <text evidence="9 13">Belongs to the UvrC family.</text>
</comment>
<evidence type="ECO:0000256" key="2">
    <source>
        <dbReference type="ARBA" id="ARBA00022490"/>
    </source>
</evidence>
<evidence type="ECO:0000256" key="9">
    <source>
        <dbReference type="ARBA" id="ARBA00061531"/>
    </source>
</evidence>
<dbReference type="InterPro" id="IPR036876">
    <property type="entry name" value="UVR_dom_sf"/>
</dbReference>
<dbReference type="SMART" id="SM00278">
    <property type="entry name" value="HhH1"/>
    <property type="match status" value="2"/>
</dbReference>
<evidence type="ECO:0000313" key="19">
    <source>
        <dbReference type="Proteomes" id="UP000189462"/>
    </source>
</evidence>
<dbReference type="FunFam" id="1.10.150.20:FF:000005">
    <property type="entry name" value="UvrABC system protein C"/>
    <property type="match status" value="1"/>
</dbReference>
<dbReference type="OrthoDB" id="9804933at2"/>
<evidence type="ECO:0000256" key="6">
    <source>
        <dbReference type="ARBA" id="ARBA00023204"/>
    </source>
</evidence>
<sequence length="610" mass="68515">MSEQSSSQAFDPAAFLRNLTHRPGVYRMMDADGTVLYVGKAKDLKKRVASYFRRHLASPRIRSMVSQIGNVEITVTDTEAEALLLENNLIKEHRPRYNVLLRDDKSFPYILLTDHAFPRLALYRGPRKPGGRYFGPYPSSASAREALNLLQKVFLLRQCEDSFFQNRSRPCLQYQIKRCTAPCVGYVDEGDYGRDVEHAVQFLEGRSSQVIQDLVDRMEEASARLAFEQAARYRDQISRLRQVSEQQYISGSSGDVDIVACETGSGQACVQVFFVRGGHQLGNKALFPAMPDDTPVDELLTAFLGQYYLNHEVPPEIILSHEPADRDSLAGMLALRRGKAVTLSTRVRGERARWLDMARRNARMALRSRLASRAGMRERLDALVEELDLAEAPARMECFDISHTGGERTVAACVVFDADGPVKSDYRRFNIEDITPGDDYAAMRQALHRRYTRLRKGEGRVPDVLFIDGGKGQVAQAVDVLEELQVPNVTVVGVAKGADRRPGLETLVLSDPDRPSIILPPGSRALHLIQQIRDEAHRFAITGHRQRRARARTESPLEQIPGMGPKRRQQLLRHFGGLQGVSRAGVTELSKVPGISRKLAQQIYERFHAD</sequence>
<evidence type="ECO:0000256" key="5">
    <source>
        <dbReference type="ARBA" id="ARBA00022881"/>
    </source>
</evidence>
<dbReference type="InterPro" id="IPR038476">
    <property type="entry name" value="UvrC_RNase_H_dom_sf"/>
</dbReference>
<feature type="region of interest" description="Disordered" evidence="14">
    <location>
        <begin position="544"/>
        <end position="564"/>
    </location>
</feature>
<dbReference type="PROSITE" id="PS50165">
    <property type="entry name" value="UVRC"/>
    <property type="match status" value="1"/>
</dbReference>
<gene>
    <name evidence="13" type="primary">uvrC</name>
    <name evidence="18" type="ORF">B1C78_15120</name>
</gene>
<dbReference type="InterPro" id="IPR003583">
    <property type="entry name" value="Hlx-hairpin-Hlx_DNA-bd_motif"/>
</dbReference>
<evidence type="ECO:0000256" key="4">
    <source>
        <dbReference type="ARBA" id="ARBA00022769"/>
    </source>
</evidence>
<dbReference type="SUPFAM" id="SSF82771">
    <property type="entry name" value="GIY-YIG endonuclease"/>
    <property type="match status" value="1"/>
</dbReference>
<dbReference type="STRING" id="108003.B1C78_15120"/>
<dbReference type="CDD" id="cd10434">
    <property type="entry name" value="GIY-YIG_UvrC_Cho"/>
    <property type="match status" value="1"/>
</dbReference>
<evidence type="ECO:0000259" key="17">
    <source>
        <dbReference type="PROSITE" id="PS50165"/>
    </source>
</evidence>
<dbReference type="PANTHER" id="PTHR30562:SF1">
    <property type="entry name" value="UVRABC SYSTEM PROTEIN C"/>
    <property type="match status" value="1"/>
</dbReference>
<dbReference type="SUPFAM" id="SSF47781">
    <property type="entry name" value="RuvA domain 2-like"/>
    <property type="match status" value="1"/>
</dbReference>
<dbReference type="HAMAP" id="MF_00203">
    <property type="entry name" value="UvrC"/>
    <property type="match status" value="1"/>
</dbReference>
<dbReference type="InterPro" id="IPR010994">
    <property type="entry name" value="RuvA_2-like"/>
</dbReference>
<accession>A0A1V3NBB3</accession>
<dbReference type="GO" id="GO:0005737">
    <property type="term" value="C:cytoplasm"/>
    <property type="evidence" value="ECO:0007669"/>
    <property type="project" value="UniProtKB-SubCell"/>
</dbReference>
<keyword evidence="3 13" id="KW-0227">DNA damage</keyword>
<dbReference type="GO" id="GO:0009432">
    <property type="term" value="P:SOS response"/>
    <property type="evidence" value="ECO:0007669"/>
    <property type="project" value="UniProtKB-UniRule"/>
</dbReference>
<dbReference type="PROSITE" id="PS50151">
    <property type="entry name" value="UVR"/>
    <property type="match status" value="1"/>
</dbReference>
<comment type="subcellular location">
    <subcellularLocation>
        <location evidence="1 13">Cytoplasm</location>
    </subcellularLocation>
</comment>
<evidence type="ECO:0000256" key="12">
    <source>
        <dbReference type="ARBA" id="ARBA00077138"/>
    </source>
</evidence>
<evidence type="ECO:0000256" key="14">
    <source>
        <dbReference type="SAM" id="MobiDB-lite"/>
    </source>
</evidence>
<evidence type="ECO:0000256" key="13">
    <source>
        <dbReference type="HAMAP-Rule" id="MF_00203"/>
    </source>
</evidence>
<dbReference type="EMBL" id="MVBK01000102">
    <property type="protein sequence ID" value="OOG22350.1"/>
    <property type="molecule type" value="Genomic_DNA"/>
</dbReference>
<evidence type="ECO:0000259" key="16">
    <source>
        <dbReference type="PROSITE" id="PS50164"/>
    </source>
</evidence>
<evidence type="ECO:0000256" key="3">
    <source>
        <dbReference type="ARBA" id="ARBA00022763"/>
    </source>
</evidence>
<feature type="domain" description="UvrC family homology region profile" evidence="17">
    <location>
        <begin position="258"/>
        <end position="481"/>
    </location>
</feature>
<dbReference type="Pfam" id="PF22920">
    <property type="entry name" value="UvrC_RNaseH"/>
    <property type="match status" value="1"/>
</dbReference>
<keyword evidence="4 13" id="KW-0228">DNA excision</keyword>
<dbReference type="InterPro" id="IPR047296">
    <property type="entry name" value="GIY-YIG_UvrC_Cho"/>
</dbReference>
<dbReference type="GO" id="GO:0006289">
    <property type="term" value="P:nucleotide-excision repair"/>
    <property type="evidence" value="ECO:0007669"/>
    <property type="project" value="UniProtKB-UniRule"/>
</dbReference>
<evidence type="ECO:0000256" key="1">
    <source>
        <dbReference type="ARBA" id="ARBA00004496"/>
    </source>
</evidence>
<keyword evidence="7 13" id="KW-0742">SOS response</keyword>
<keyword evidence="5 13" id="KW-0267">Excision nuclease</keyword>
<feature type="domain" description="UVR" evidence="15">
    <location>
        <begin position="208"/>
        <end position="243"/>
    </location>
</feature>
<keyword evidence="19" id="KW-1185">Reference proteome</keyword>
<dbReference type="Pfam" id="PF01541">
    <property type="entry name" value="GIY-YIG"/>
    <property type="match status" value="1"/>
</dbReference>
<dbReference type="NCBIfam" id="NF001824">
    <property type="entry name" value="PRK00558.1-5"/>
    <property type="match status" value="1"/>
</dbReference>
<comment type="function">
    <text evidence="8 13">The UvrABC repair system catalyzes the recognition and processing of DNA lesions. UvrC both incises the 5' and 3' sides of the lesion. The N-terminal half is responsible for the 3' incision and the C-terminal half is responsible for the 5' incision.</text>
</comment>
<dbReference type="AlphaFoldDB" id="A0A1V3NBB3"/>
<dbReference type="Proteomes" id="UP000189462">
    <property type="component" value="Unassembled WGS sequence"/>
</dbReference>
<evidence type="ECO:0000256" key="7">
    <source>
        <dbReference type="ARBA" id="ARBA00023236"/>
    </source>
</evidence>
<dbReference type="InterPro" id="IPR001162">
    <property type="entry name" value="UvrC_RNase_H_dom"/>
</dbReference>
<dbReference type="GO" id="GO:0009380">
    <property type="term" value="C:excinuclease repair complex"/>
    <property type="evidence" value="ECO:0007669"/>
    <property type="project" value="InterPro"/>
</dbReference>
<dbReference type="InterPro" id="IPR035901">
    <property type="entry name" value="GIY-YIG_endonuc_sf"/>
</dbReference>
<dbReference type="InterPro" id="IPR004791">
    <property type="entry name" value="UvrC"/>
</dbReference>
<dbReference type="Gene3D" id="3.40.1440.10">
    <property type="entry name" value="GIY-YIG endonuclease"/>
    <property type="match status" value="1"/>
</dbReference>
<dbReference type="GO" id="GO:0009381">
    <property type="term" value="F:excinuclease ABC activity"/>
    <property type="evidence" value="ECO:0007669"/>
    <property type="project" value="UniProtKB-UniRule"/>
</dbReference>
<reference evidence="18 19" key="1">
    <citation type="submission" date="2017-02" db="EMBL/GenBank/DDBJ databases">
        <title>Genomic diversity within the haloalkaliphilic genus Thioalkalivibrio.</title>
        <authorList>
            <person name="Ahn A.-C."/>
            <person name="Meier-Kolthoff J."/>
            <person name="Overmars L."/>
            <person name="Richter M."/>
            <person name="Woyke T."/>
            <person name="Sorokin D.Y."/>
            <person name="Muyzer G."/>
        </authorList>
    </citation>
    <scope>NUCLEOTIDE SEQUENCE [LARGE SCALE GENOMIC DNA]</scope>
    <source>
        <strain evidence="18 19">ALJD</strain>
    </source>
</reference>
<dbReference type="Gene3D" id="4.10.860.10">
    <property type="entry name" value="UVR domain"/>
    <property type="match status" value="1"/>
</dbReference>
<feature type="domain" description="GIY-YIG" evidence="16">
    <location>
        <begin position="21"/>
        <end position="99"/>
    </location>
</feature>
<dbReference type="Gene3D" id="1.10.150.20">
    <property type="entry name" value="5' to 3' exonuclease, C-terminal subdomain"/>
    <property type="match status" value="1"/>
</dbReference>
<comment type="subunit">
    <text evidence="10 13">Interacts with UvrB in an incision complex.</text>
</comment>
<organism evidence="18 19">
    <name type="scientific">Thioalkalivibrio denitrificans</name>
    <dbReference type="NCBI Taxonomy" id="108003"/>
    <lineage>
        <taxon>Bacteria</taxon>
        <taxon>Pseudomonadati</taxon>
        <taxon>Pseudomonadota</taxon>
        <taxon>Gammaproteobacteria</taxon>
        <taxon>Chromatiales</taxon>
        <taxon>Ectothiorhodospiraceae</taxon>
        <taxon>Thioalkalivibrio</taxon>
    </lineage>
</organism>
<evidence type="ECO:0000256" key="11">
    <source>
        <dbReference type="ARBA" id="ARBA00067419"/>
    </source>
</evidence>
<keyword evidence="2 13" id="KW-0963">Cytoplasm</keyword>
<evidence type="ECO:0000259" key="15">
    <source>
        <dbReference type="PROSITE" id="PS50151"/>
    </source>
</evidence>
<dbReference type="NCBIfam" id="TIGR00194">
    <property type="entry name" value="uvrC"/>
    <property type="match status" value="1"/>
</dbReference>
<dbReference type="Pfam" id="PF14520">
    <property type="entry name" value="HHH_5"/>
    <property type="match status" value="1"/>
</dbReference>
<dbReference type="GO" id="GO:0003677">
    <property type="term" value="F:DNA binding"/>
    <property type="evidence" value="ECO:0007669"/>
    <property type="project" value="UniProtKB-UniRule"/>
</dbReference>
<dbReference type="SUPFAM" id="SSF46600">
    <property type="entry name" value="C-terminal UvrC-binding domain of UvrB"/>
    <property type="match status" value="1"/>
</dbReference>
<evidence type="ECO:0000256" key="8">
    <source>
        <dbReference type="ARBA" id="ARBA00059452"/>
    </source>
</evidence>
<dbReference type="PROSITE" id="PS50164">
    <property type="entry name" value="GIY_YIG"/>
    <property type="match status" value="1"/>
</dbReference>
<protein>
    <recommendedName>
        <fullName evidence="11 13">UvrABC system protein C</fullName>
        <shortName evidence="13">Protein UvrC</shortName>
    </recommendedName>
    <alternativeName>
        <fullName evidence="12 13">Excinuclease ABC subunit C</fullName>
    </alternativeName>
</protein>
<dbReference type="Pfam" id="PF08459">
    <property type="entry name" value="UvrC_RNaseH_dom"/>
    <property type="match status" value="1"/>
</dbReference>
<evidence type="ECO:0000256" key="10">
    <source>
        <dbReference type="ARBA" id="ARBA00062841"/>
    </source>
</evidence>
<proteinExistence type="inferred from homology"/>
<name>A0A1V3NBB3_9GAMM</name>
<dbReference type="InterPro" id="IPR050066">
    <property type="entry name" value="UvrABC_protein_C"/>
</dbReference>
<dbReference type="FunFam" id="3.40.1440.10:FF:000001">
    <property type="entry name" value="UvrABC system protein C"/>
    <property type="match status" value="1"/>
</dbReference>
<dbReference type="Gene3D" id="3.30.420.340">
    <property type="entry name" value="UvrC, RNAse H endonuclease domain"/>
    <property type="match status" value="1"/>
</dbReference>
<keyword evidence="6 13" id="KW-0234">DNA repair</keyword>
<dbReference type="SMART" id="SM00465">
    <property type="entry name" value="GIYc"/>
    <property type="match status" value="1"/>
</dbReference>
<dbReference type="PANTHER" id="PTHR30562">
    <property type="entry name" value="UVRC/OXIDOREDUCTASE"/>
    <property type="match status" value="1"/>
</dbReference>
<evidence type="ECO:0000313" key="18">
    <source>
        <dbReference type="EMBL" id="OOG22350.1"/>
    </source>
</evidence>
<dbReference type="FunFam" id="3.30.420.340:FF:000001">
    <property type="entry name" value="UvrABC system protein C"/>
    <property type="match status" value="1"/>
</dbReference>